<evidence type="ECO:0000256" key="4">
    <source>
        <dbReference type="ARBA" id="ARBA00022747"/>
    </source>
</evidence>
<organism evidence="8 9">
    <name type="scientific">Neglectibacter timonensis</name>
    <dbReference type="NCBI Taxonomy" id="1776382"/>
    <lineage>
        <taxon>Bacteria</taxon>
        <taxon>Bacillati</taxon>
        <taxon>Bacillota</taxon>
        <taxon>Clostridia</taxon>
        <taxon>Eubacteriales</taxon>
        <taxon>Oscillospiraceae</taxon>
        <taxon>Neglectibacter</taxon>
    </lineage>
</organism>
<keyword evidence="2 8" id="KW-0489">Methyltransferase</keyword>
<dbReference type="InterPro" id="IPR002052">
    <property type="entry name" value="DNA_methylase_N6_adenine_CS"/>
</dbReference>
<evidence type="ECO:0000259" key="7">
    <source>
        <dbReference type="Pfam" id="PF18135"/>
    </source>
</evidence>
<dbReference type="GO" id="GO:0032259">
    <property type="term" value="P:methylation"/>
    <property type="evidence" value="ECO:0007669"/>
    <property type="project" value="UniProtKB-KW"/>
</dbReference>
<dbReference type="PANTHER" id="PTHR33841">
    <property type="entry name" value="DNA METHYLTRANSFERASE YEEA-RELATED"/>
    <property type="match status" value="1"/>
</dbReference>
<feature type="domain" description="DNA methylase adenine-specific" evidence="6">
    <location>
        <begin position="340"/>
        <end position="552"/>
    </location>
</feature>
<accession>A0ABT1RXL8</accession>
<reference evidence="8 9" key="1">
    <citation type="submission" date="2022-06" db="EMBL/GenBank/DDBJ databases">
        <title>Isolation of gut microbiota from human fecal samples.</title>
        <authorList>
            <person name="Pamer E.G."/>
            <person name="Barat B."/>
            <person name="Waligurski E."/>
            <person name="Medina S."/>
            <person name="Paddock L."/>
            <person name="Mostad J."/>
        </authorList>
    </citation>
    <scope>NUCLEOTIDE SEQUENCE [LARGE SCALE GENOMIC DNA]</scope>
    <source>
        <strain evidence="8 9">DFI.9.73</strain>
    </source>
</reference>
<dbReference type="InterPro" id="IPR029063">
    <property type="entry name" value="SAM-dependent_MTases_sf"/>
</dbReference>
<comment type="caution">
    <text evidence="8">The sequence shown here is derived from an EMBL/GenBank/DDBJ whole genome shotgun (WGS) entry which is preliminary data.</text>
</comment>
<evidence type="ECO:0000313" key="8">
    <source>
        <dbReference type="EMBL" id="MCQ4839433.1"/>
    </source>
</evidence>
<dbReference type="Gene3D" id="3.40.50.150">
    <property type="entry name" value="Vaccinia Virus protein VP39"/>
    <property type="match status" value="1"/>
</dbReference>
<keyword evidence="4" id="KW-0680">Restriction system</keyword>
<dbReference type="InterPro" id="IPR003356">
    <property type="entry name" value="DNA_methylase_A-5"/>
</dbReference>
<dbReference type="PRINTS" id="PR00507">
    <property type="entry name" value="N12N6MTFRASE"/>
</dbReference>
<dbReference type="Proteomes" id="UP001524473">
    <property type="component" value="Unassembled WGS sequence"/>
</dbReference>
<dbReference type="Pfam" id="PF18135">
    <property type="entry name" value="Type_ISP_C"/>
    <property type="match status" value="1"/>
</dbReference>
<dbReference type="InterPro" id="IPR050953">
    <property type="entry name" value="N4_N6_ade-DNA_methylase"/>
</dbReference>
<keyword evidence="9" id="KW-1185">Reference proteome</keyword>
<evidence type="ECO:0000313" key="9">
    <source>
        <dbReference type="Proteomes" id="UP001524473"/>
    </source>
</evidence>
<proteinExistence type="predicted"/>
<dbReference type="SUPFAM" id="SSF53335">
    <property type="entry name" value="S-adenosyl-L-methionine-dependent methyltransferases"/>
    <property type="match status" value="1"/>
</dbReference>
<evidence type="ECO:0000259" key="6">
    <source>
        <dbReference type="Pfam" id="PF02384"/>
    </source>
</evidence>
<dbReference type="GO" id="GO:0008168">
    <property type="term" value="F:methyltransferase activity"/>
    <property type="evidence" value="ECO:0007669"/>
    <property type="project" value="UniProtKB-KW"/>
</dbReference>
<dbReference type="PANTHER" id="PTHR33841:SF1">
    <property type="entry name" value="DNA METHYLTRANSFERASE A"/>
    <property type="match status" value="1"/>
</dbReference>
<evidence type="ECO:0000256" key="1">
    <source>
        <dbReference type="ARBA" id="ARBA00011900"/>
    </source>
</evidence>
<feature type="domain" description="Type ISP restriction-modification enzyme LLaBIII C-terminal specificity" evidence="7">
    <location>
        <begin position="736"/>
        <end position="1005"/>
    </location>
</feature>
<keyword evidence="3" id="KW-0808">Transferase</keyword>
<sequence length="1021" mass="118579">MQLKNVYDLESMLKYCTEHLGWAIDEEYFEDIDDITYDFYPEDLGLKDEAFAKIRSLKQVRPFVDNQPWGIFAIDFESKKMESSALRKILYALIPKKRGADHKTWACENLLFLCFWGESAYRTVGFVSFEKKDGNTLPSIKPLYCTPKIEERDVLESFEHRIQGLAWPRNYQDNSWVETWRSVFKTQRGQVVRDTKRLTEHLADIALRISNNLEEGFNVELPTGSVHQLYRRFNNALNISLTAKEFVDMYAQTVVYGLFCARCMKPELDGFTPADAVECVPSTNPLLKELLYECCQESDGRHYDELDVLELIDLLNSVDISGILSDFNRQTGMGKEDPVVYFYEGFLDLYEKEQKKRRGVYYTPMPVVNFMVDAVDHILRTEFGCSNGYLSENVSILDPAAGTGTFLRKIILKMHDEFKKSRQTESWSEYVRRSLLSRLFGFEFMMAPYAVAHMKLAMTLRDTGYDFDSDKRLQVYLANSLENSTDAPDPTEFADPLVRESSYAASVKRGDINVIIGNPPYRTDSINKGDWIMELMLDYKKEPGTNQRLQERNPKVINEDSVKFLRFAQEVLKERDQAVIAFIHPHSYMDNLTFRGMRWNLLQNFAAIYTIDLHGNVMSRETFDIAERDENVFDIQQGVCISFFVKRPNHEGPARVFYSDVCGSRVRKYDYLNRTVFPNVAWRQITPTAPYYFIKPKNFSNASSYDSGVKISELFPQGLGGIKTHDDATLVSDTAFTTGHDQLYDYRPFDTKHLDYDLDKVERPRYEVMRHFIGRENIGIVMNRQVVTDNWSHIQMVDHMIDNRLHYSRKGIPVLCPLYLYDDTGSRRPNINIELVRQIENRVGMQFADTSDDDHFTVVTIADYCYAVLHSDSYRIAYQDLLSIDFPRVPYPEGKEIFLQLAAKGEKLRKLHTMRENSQNDLGIVFQGVGNAEIAMVEYSDEKIRINRTQYFSGIREELWDFPFGGYRSLQKWFKDRKRQTLTADGIAHVIKVFNILDRTATIMSEIDEVYAQHGITFRCD</sequence>
<name>A0ABT1RXL8_9FIRM</name>
<dbReference type="EMBL" id="JANFZH010000010">
    <property type="protein sequence ID" value="MCQ4839433.1"/>
    <property type="molecule type" value="Genomic_DNA"/>
</dbReference>
<dbReference type="RefSeq" id="WP_256294326.1">
    <property type="nucleotide sequence ID" value="NZ_JANFZG010000011.1"/>
</dbReference>
<comment type="catalytic activity">
    <reaction evidence="5">
        <text>a 2'-deoxyadenosine in DNA + S-adenosyl-L-methionine = an N(6)-methyl-2'-deoxyadenosine in DNA + S-adenosyl-L-homocysteine + H(+)</text>
        <dbReference type="Rhea" id="RHEA:15197"/>
        <dbReference type="Rhea" id="RHEA-COMP:12418"/>
        <dbReference type="Rhea" id="RHEA-COMP:12419"/>
        <dbReference type="ChEBI" id="CHEBI:15378"/>
        <dbReference type="ChEBI" id="CHEBI:57856"/>
        <dbReference type="ChEBI" id="CHEBI:59789"/>
        <dbReference type="ChEBI" id="CHEBI:90615"/>
        <dbReference type="ChEBI" id="CHEBI:90616"/>
        <dbReference type="EC" id="2.1.1.72"/>
    </reaction>
</comment>
<dbReference type="Pfam" id="PF02384">
    <property type="entry name" value="N6_Mtase"/>
    <property type="match status" value="1"/>
</dbReference>
<evidence type="ECO:0000256" key="5">
    <source>
        <dbReference type="ARBA" id="ARBA00047942"/>
    </source>
</evidence>
<dbReference type="InterPro" id="IPR041635">
    <property type="entry name" value="Type_ISP_LLaBIII_C"/>
</dbReference>
<evidence type="ECO:0000256" key="3">
    <source>
        <dbReference type="ARBA" id="ARBA00022679"/>
    </source>
</evidence>
<dbReference type="EC" id="2.1.1.72" evidence="1"/>
<evidence type="ECO:0000256" key="2">
    <source>
        <dbReference type="ARBA" id="ARBA00022603"/>
    </source>
</evidence>
<dbReference type="PROSITE" id="PS00092">
    <property type="entry name" value="N6_MTASE"/>
    <property type="match status" value="1"/>
</dbReference>
<gene>
    <name evidence="8" type="ORF">NE695_05820</name>
</gene>
<protein>
    <recommendedName>
        <fullName evidence="1">site-specific DNA-methyltransferase (adenine-specific)</fullName>
        <ecNumber evidence="1">2.1.1.72</ecNumber>
    </recommendedName>
</protein>